<dbReference type="Pfam" id="PF03486">
    <property type="entry name" value="HI0933_like"/>
    <property type="match status" value="1"/>
</dbReference>
<dbReference type="AlphaFoldDB" id="A0A928V2V0"/>
<comment type="cofactor">
    <cofactor evidence="1">
        <name>FAD</name>
        <dbReference type="ChEBI" id="CHEBI:57692"/>
    </cofactor>
</comment>
<protein>
    <submittedName>
        <fullName evidence="6">TIGR03862 family flavoprotein</fullName>
    </submittedName>
</protein>
<keyword evidence="7" id="KW-1185">Reference proteome</keyword>
<accession>A0A928V2V0</accession>
<dbReference type="InterPro" id="IPR055178">
    <property type="entry name" value="RsdA/BaiN/AoA(So)-like_dom"/>
</dbReference>
<dbReference type="PANTHER" id="PTHR42887">
    <property type="entry name" value="OS12G0638800 PROTEIN"/>
    <property type="match status" value="1"/>
</dbReference>
<dbReference type="SUPFAM" id="SSF160996">
    <property type="entry name" value="HI0933 insert domain-like"/>
    <property type="match status" value="1"/>
</dbReference>
<name>A0A928V2V0_9GAMM</name>
<organism evidence="6 7">
    <name type="scientific">Cellvibrio polysaccharolyticus</name>
    <dbReference type="NCBI Taxonomy" id="2082724"/>
    <lineage>
        <taxon>Bacteria</taxon>
        <taxon>Pseudomonadati</taxon>
        <taxon>Pseudomonadota</taxon>
        <taxon>Gammaproteobacteria</taxon>
        <taxon>Cellvibrionales</taxon>
        <taxon>Cellvibrionaceae</taxon>
        <taxon>Cellvibrio</taxon>
    </lineage>
</organism>
<reference evidence="6" key="1">
    <citation type="submission" date="2018-07" db="EMBL/GenBank/DDBJ databases">
        <title>Genome assembly of strain Ka43.</title>
        <authorList>
            <person name="Kukolya J."/>
            <person name="Nagy I."/>
            <person name="Horvath B."/>
            <person name="Toth A."/>
        </authorList>
    </citation>
    <scope>NUCLEOTIDE SEQUENCE</scope>
    <source>
        <strain evidence="6">KB43</strain>
    </source>
</reference>
<sequence>MAAEVISAAGYPVAVYDAMPSPGRKFLLAGVGGMNITHAEPFERFVTRYREAQAWLEPMLQDFGADQLRAWVHSLGIETFTGSSRRVFPTDMKAAPLLRAWLHRLRQQGVVFFPRHRWLGWQDDGQLRFEHPTETGQQVSAIPASATLLALGGGSWARLGSDGQWLPLLQAKGIAVAPLRASNCGFEVTWSEHFRQQYAGEPLNTIALECSDHTGQQHRYRGEATLAEYGIEGSAIYALSASLREQILQQGTATLRVDLAPDREPVALLKTLQKPRNGMSFSTFMRKVLRFPAVKTALIREHLDAEACRSPEQLLQAIKQLPLTLTAVRPLDEAISSAGGVCRSALDDHGMLTAQPGVFCAGEMLDWEAPTGGYLLTACFATGYRAGQGVVEYLKKAPQ</sequence>
<dbReference type="InterPro" id="IPR023166">
    <property type="entry name" value="BaiN-like_dom_sf"/>
</dbReference>
<comment type="caution">
    <text evidence="6">The sequence shown here is derived from an EMBL/GenBank/DDBJ whole genome shotgun (WGS) entry which is preliminary data.</text>
</comment>
<gene>
    <name evidence="6" type="ORF">C4F51_01825</name>
</gene>
<dbReference type="InterPro" id="IPR004792">
    <property type="entry name" value="BaiN-like"/>
</dbReference>
<dbReference type="Gene3D" id="3.50.50.60">
    <property type="entry name" value="FAD/NAD(P)-binding domain"/>
    <property type="match status" value="1"/>
</dbReference>
<dbReference type="EMBL" id="PRDL01000001">
    <property type="protein sequence ID" value="MBE8715926.1"/>
    <property type="molecule type" value="Genomic_DNA"/>
</dbReference>
<dbReference type="PANTHER" id="PTHR42887:SF1">
    <property type="entry name" value="BLR3961 PROTEIN"/>
    <property type="match status" value="1"/>
</dbReference>
<dbReference type="Gene3D" id="1.10.8.260">
    <property type="entry name" value="HI0933 insert domain-like"/>
    <property type="match status" value="1"/>
</dbReference>
<dbReference type="NCBIfam" id="TIGR03862">
    <property type="entry name" value="flavo_PP4765"/>
    <property type="match status" value="1"/>
</dbReference>
<feature type="domain" description="RsdA/BaiN/AoA(So)-like insert" evidence="5">
    <location>
        <begin position="180"/>
        <end position="336"/>
    </location>
</feature>
<feature type="domain" description="RsdA/BaiN/AoA(So)-like Rossmann fold-like" evidence="4">
    <location>
        <begin position="1"/>
        <end position="388"/>
    </location>
</feature>
<dbReference type="SUPFAM" id="SSF51905">
    <property type="entry name" value="FAD/NAD(P)-binding domain"/>
    <property type="match status" value="1"/>
</dbReference>
<evidence type="ECO:0000313" key="7">
    <source>
        <dbReference type="Proteomes" id="UP000652567"/>
    </source>
</evidence>
<evidence type="ECO:0000256" key="1">
    <source>
        <dbReference type="ARBA" id="ARBA00001974"/>
    </source>
</evidence>
<dbReference type="NCBIfam" id="TIGR00275">
    <property type="entry name" value="aminoacetone oxidase family FAD-binding enzyme"/>
    <property type="match status" value="1"/>
</dbReference>
<evidence type="ECO:0000313" key="6">
    <source>
        <dbReference type="EMBL" id="MBE8715926.1"/>
    </source>
</evidence>
<evidence type="ECO:0000256" key="3">
    <source>
        <dbReference type="ARBA" id="ARBA00022827"/>
    </source>
</evidence>
<dbReference type="InterPro" id="IPR022460">
    <property type="entry name" value="Flavoprotein_PP4765"/>
</dbReference>
<proteinExistence type="predicted"/>
<dbReference type="InterPro" id="IPR057661">
    <property type="entry name" value="RsdA/BaiN/AoA(So)_Rossmann"/>
</dbReference>
<dbReference type="Pfam" id="PF22780">
    <property type="entry name" value="HI0933_like_1st"/>
    <property type="match status" value="1"/>
</dbReference>
<evidence type="ECO:0000256" key="2">
    <source>
        <dbReference type="ARBA" id="ARBA00022630"/>
    </source>
</evidence>
<keyword evidence="2" id="KW-0285">Flavoprotein</keyword>
<dbReference type="Proteomes" id="UP000652567">
    <property type="component" value="Unassembled WGS sequence"/>
</dbReference>
<dbReference type="Gene3D" id="2.40.30.10">
    <property type="entry name" value="Translation factors"/>
    <property type="match status" value="1"/>
</dbReference>
<evidence type="ECO:0000259" key="4">
    <source>
        <dbReference type="Pfam" id="PF03486"/>
    </source>
</evidence>
<evidence type="ECO:0000259" key="5">
    <source>
        <dbReference type="Pfam" id="PF22780"/>
    </source>
</evidence>
<keyword evidence="3" id="KW-0274">FAD</keyword>
<dbReference type="InterPro" id="IPR036188">
    <property type="entry name" value="FAD/NAD-bd_sf"/>
</dbReference>